<evidence type="ECO:0000313" key="3">
    <source>
        <dbReference type="Proteomes" id="UP000609651"/>
    </source>
</evidence>
<comment type="caution">
    <text evidence="2">The sequence shown here is derived from an EMBL/GenBank/DDBJ whole genome shotgun (WGS) entry which is preliminary data.</text>
</comment>
<evidence type="ECO:0000256" key="1">
    <source>
        <dbReference type="SAM" id="MobiDB-lite"/>
    </source>
</evidence>
<keyword evidence="3" id="KW-1185">Reference proteome</keyword>
<accession>A0ABX1V9J5</accession>
<protein>
    <submittedName>
        <fullName evidence="2">Uncharacterized protein</fullName>
    </submittedName>
</protein>
<sequence length="188" mass="20851">METWEGGDDAARDRAFFPRIAREYFRVVGGANRRYAPDHLVFGDRFAFITLEDVVVQEMLPWVDALAVQAAAPMGARNDLLSDRVAAVSALPGRAIWRQFLGGTQADRPAAYRLASPLTHLDTTDPSLHFLIGETHDPSAPADRFRDAAADTFLSNALRRHSRGPRSAAKTPSRRSFPRPKTPEERSP</sequence>
<evidence type="ECO:0000313" key="2">
    <source>
        <dbReference type="EMBL" id="NNJ24719.1"/>
    </source>
</evidence>
<dbReference type="RefSeq" id="WP_171183971.1">
    <property type="nucleotide sequence ID" value="NZ_WTPX01000015.1"/>
</dbReference>
<dbReference type="Gene3D" id="3.20.20.80">
    <property type="entry name" value="Glycosidases"/>
    <property type="match status" value="1"/>
</dbReference>
<organism evidence="2 3">
    <name type="scientific">Alienimonas chondri</name>
    <dbReference type="NCBI Taxonomy" id="2681879"/>
    <lineage>
        <taxon>Bacteria</taxon>
        <taxon>Pseudomonadati</taxon>
        <taxon>Planctomycetota</taxon>
        <taxon>Planctomycetia</taxon>
        <taxon>Planctomycetales</taxon>
        <taxon>Planctomycetaceae</taxon>
        <taxon>Alienimonas</taxon>
    </lineage>
</organism>
<name>A0ABX1V9J5_9PLAN</name>
<dbReference type="EMBL" id="WTPX01000015">
    <property type="protein sequence ID" value="NNJ24719.1"/>
    <property type="molecule type" value="Genomic_DNA"/>
</dbReference>
<gene>
    <name evidence="2" type="ORF">LzC2_07790</name>
</gene>
<proteinExistence type="predicted"/>
<feature type="region of interest" description="Disordered" evidence="1">
    <location>
        <begin position="156"/>
        <end position="188"/>
    </location>
</feature>
<reference evidence="2 3" key="1">
    <citation type="journal article" date="2020" name="Syst. Appl. Microbiol.">
        <title>Alienimonas chondri sp. nov., a novel planctomycete isolated from the biofilm of the red alga Chondrus crispus.</title>
        <authorList>
            <person name="Vitorino I."/>
            <person name="Albuquerque L."/>
            <person name="Wiegand S."/>
            <person name="Kallscheuer N."/>
            <person name="da Costa M.S."/>
            <person name="Lobo-da-Cunha A."/>
            <person name="Jogler C."/>
            <person name="Lage O.M."/>
        </authorList>
    </citation>
    <scope>NUCLEOTIDE SEQUENCE [LARGE SCALE GENOMIC DNA]</scope>
    <source>
        <strain evidence="2 3">LzC2</strain>
    </source>
</reference>
<dbReference type="Proteomes" id="UP000609651">
    <property type="component" value="Unassembled WGS sequence"/>
</dbReference>